<dbReference type="GO" id="GO:0048046">
    <property type="term" value="C:apoplast"/>
    <property type="evidence" value="ECO:0007669"/>
    <property type="project" value="UniProtKB-SubCell"/>
</dbReference>
<evidence type="ECO:0000256" key="4">
    <source>
        <dbReference type="RuleBase" id="RU363099"/>
    </source>
</evidence>
<dbReference type="Gene3D" id="2.40.480.10">
    <property type="entry name" value="Allene oxide cyclase-like"/>
    <property type="match status" value="1"/>
</dbReference>
<keyword evidence="4" id="KW-0052">Apoplast</keyword>
<dbReference type="Pfam" id="PF03018">
    <property type="entry name" value="Dirigent"/>
    <property type="match status" value="1"/>
</dbReference>
<accession>A0AAV5FCW3</accession>
<reference evidence="5" key="2">
    <citation type="submission" date="2021-12" db="EMBL/GenBank/DDBJ databases">
        <title>Resequencing data analysis of finger millet.</title>
        <authorList>
            <person name="Hatakeyama M."/>
            <person name="Aluri S."/>
            <person name="Balachadran M.T."/>
            <person name="Sivarajan S.R."/>
            <person name="Poveda L."/>
            <person name="Shimizu-Inatsugi R."/>
            <person name="Schlapbach R."/>
            <person name="Sreeman S.M."/>
            <person name="Shimizu K.K."/>
        </authorList>
    </citation>
    <scope>NUCLEOTIDE SEQUENCE</scope>
</reference>
<feature type="signal peptide" evidence="4">
    <location>
        <begin position="1"/>
        <end position="22"/>
    </location>
</feature>
<dbReference type="InterPro" id="IPR004265">
    <property type="entry name" value="Dirigent"/>
</dbReference>
<proteinExistence type="inferred from homology"/>
<dbReference type="PANTHER" id="PTHR21495">
    <property type="entry name" value="NUCLEOPORIN-RELATED"/>
    <property type="match status" value="1"/>
</dbReference>
<keyword evidence="4" id="KW-0732">Signal</keyword>
<protein>
    <recommendedName>
        <fullName evidence="4">Dirigent protein</fullName>
    </recommendedName>
</protein>
<evidence type="ECO:0000313" key="5">
    <source>
        <dbReference type="EMBL" id="GJN32101.1"/>
    </source>
</evidence>
<comment type="caution">
    <text evidence="5">The sequence shown here is derived from an EMBL/GenBank/DDBJ whole genome shotgun (WGS) entry which is preliminary data.</text>
</comment>
<evidence type="ECO:0000256" key="2">
    <source>
        <dbReference type="ARBA" id="ARBA00011738"/>
    </source>
</evidence>
<keyword evidence="3 4" id="KW-0964">Secreted</keyword>
<gene>
    <name evidence="5" type="primary">gb20575</name>
    <name evidence="5" type="ORF">PR202_gb20575</name>
</gene>
<evidence type="ECO:0000256" key="1">
    <source>
        <dbReference type="ARBA" id="ARBA00010746"/>
    </source>
</evidence>
<evidence type="ECO:0000313" key="6">
    <source>
        <dbReference type="Proteomes" id="UP001054889"/>
    </source>
</evidence>
<dbReference type="AlphaFoldDB" id="A0AAV5FCW3"/>
<organism evidence="5 6">
    <name type="scientific">Eleusine coracana subsp. coracana</name>
    <dbReference type="NCBI Taxonomy" id="191504"/>
    <lineage>
        <taxon>Eukaryota</taxon>
        <taxon>Viridiplantae</taxon>
        <taxon>Streptophyta</taxon>
        <taxon>Embryophyta</taxon>
        <taxon>Tracheophyta</taxon>
        <taxon>Spermatophyta</taxon>
        <taxon>Magnoliopsida</taxon>
        <taxon>Liliopsida</taxon>
        <taxon>Poales</taxon>
        <taxon>Poaceae</taxon>
        <taxon>PACMAD clade</taxon>
        <taxon>Chloridoideae</taxon>
        <taxon>Cynodonteae</taxon>
        <taxon>Eleusininae</taxon>
        <taxon>Eleusine</taxon>
    </lineage>
</organism>
<comment type="function">
    <text evidence="4">Dirigent proteins impart stereoselectivity on the phenoxy radical-coupling reaction, yielding optically active lignans from two molecules of coniferyl alcohol in the biosynthesis of lignans, flavonolignans, and alkaloids and thus plays a central role in plant secondary metabolism.</text>
</comment>
<feature type="chain" id="PRO_5043093626" description="Dirigent protein" evidence="4">
    <location>
        <begin position="23"/>
        <end position="181"/>
    </location>
</feature>
<comment type="similarity">
    <text evidence="1 4">Belongs to the plant dirigent protein family.</text>
</comment>
<reference evidence="5" key="1">
    <citation type="journal article" date="2018" name="DNA Res.">
        <title>Multiple hybrid de novo genome assembly of finger millet, an orphan allotetraploid crop.</title>
        <authorList>
            <person name="Hatakeyama M."/>
            <person name="Aluri S."/>
            <person name="Balachadran M.T."/>
            <person name="Sivarajan S.R."/>
            <person name="Patrignani A."/>
            <person name="Gruter S."/>
            <person name="Poveda L."/>
            <person name="Shimizu-Inatsugi R."/>
            <person name="Baeten J."/>
            <person name="Francoijs K.J."/>
            <person name="Nataraja K.N."/>
            <person name="Reddy Y.A.N."/>
            <person name="Phadnis S."/>
            <person name="Ravikumar R.L."/>
            <person name="Schlapbach R."/>
            <person name="Sreeman S.M."/>
            <person name="Shimizu K.K."/>
        </authorList>
    </citation>
    <scope>NUCLEOTIDE SEQUENCE</scope>
</reference>
<dbReference type="EMBL" id="BQKI01000083">
    <property type="protein sequence ID" value="GJN32101.1"/>
    <property type="molecule type" value="Genomic_DNA"/>
</dbReference>
<comment type="subcellular location">
    <subcellularLocation>
        <location evidence="4">Secreted</location>
        <location evidence="4">Extracellular space</location>
        <location evidence="4">Apoplast</location>
    </subcellularLocation>
</comment>
<dbReference type="GO" id="GO:0009699">
    <property type="term" value="P:phenylpropanoid biosynthetic process"/>
    <property type="evidence" value="ECO:0007669"/>
    <property type="project" value="UniProtKB-ARBA"/>
</dbReference>
<keyword evidence="6" id="KW-1185">Reference proteome</keyword>
<dbReference type="InterPro" id="IPR044859">
    <property type="entry name" value="Allene_oxi_cyc_Dirigent"/>
</dbReference>
<sequence>MASSWQATLSLFLLILTASSSSSPTTVLAVGDDDAGNNKHGLLTHIHLKLAGPNATAAVGVVTSPLGANATFRSSGGGPIWLVGRFQGFILGTGLQQPGSSYITSVTLVFAAGEYAGSTLSVQGPLLSFTAPIERGVVGGSTGKFRLAQGYSITWSLGNPTPETVVYEVYLFVLMMHRGQY</sequence>
<dbReference type="Proteomes" id="UP001054889">
    <property type="component" value="Unassembled WGS sequence"/>
</dbReference>
<evidence type="ECO:0000256" key="3">
    <source>
        <dbReference type="ARBA" id="ARBA00022525"/>
    </source>
</evidence>
<comment type="subunit">
    <text evidence="2 4">Homodimer.</text>
</comment>
<name>A0AAV5FCW3_ELECO</name>